<evidence type="ECO:0000256" key="1">
    <source>
        <dbReference type="ARBA" id="ARBA00004651"/>
    </source>
</evidence>
<dbReference type="EMBL" id="JANEYF010005911">
    <property type="protein sequence ID" value="KAJ8926357.1"/>
    <property type="molecule type" value="Genomic_DNA"/>
</dbReference>
<dbReference type="InterPro" id="IPR013604">
    <property type="entry name" value="7TM_chemorcpt"/>
</dbReference>
<dbReference type="Proteomes" id="UP001162156">
    <property type="component" value="Unassembled WGS sequence"/>
</dbReference>
<keyword evidence="5 8" id="KW-0472">Membrane</keyword>
<organism evidence="9 10">
    <name type="scientific">Rhamnusium bicolor</name>
    <dbReference type="NCBI Taxonomy" id="1586634"/>
    <lineage>
        <taxon>Eukaryota</taxon>
        <taxon>Metazoa</taxon>
        <taxon>Ecdysozoa</taxon>
        <taxon>Arthropoda</taxon>
        <taxon>Hexapoda</taxon>
        <taxon>Insecta</taxon>
        <taxon>Pterygota</taxon>
        <taxon>Neoptera</taxon>
        <taxon>Endopterygota</taxon>
        <taxon>Coleoptera</taxon>
        <taxon>Polyphaga</taxon>
        <taxon>Cucujiformia</taxon>
        <taxon>Chrysomeloidea</taxon>
        <taxon>Cerambycidae</taxon>
        <taxon>Lepturinae</taxon>
        <taxon>Rhagiini</taxon>
        <taxon>Rhamnusium</taxon>
    </lineage>
</organism>
<evidence type="ECO:0000256" key="5">
    <source>
        <dbReference type="ARBA" id="ARBA00023136"/>
    </source>
</evidence>
<dbReference type="AlphaFoldDB" id="A0AAV8WIH7"/>
<dbReference type="Pfam" id="PF08395">
    <property type="entry name" value="7tm_7"/>
    <property type="match status" value="1"/>
</dbReference>
<protein>
    <recommendedName>
        <fullName evidence="11">Gustatory receptor</fullName>
    </recommendedName>
</protein>
<dbReference type="PANTHER" id="PTHR21143:SF104">
    <property type="entry name" value="GUSTATORY RECEPTOR 8A-RELATED"/>
    <property type="match status" value="1"/>
</dbReference>
<evidence type="ECO:0008006" key="11">
    <source>
        <dbReference type="Google" id="ProtNLM"/>
    </source>
</evidence>
<proteinExistence type="predicted"/>
<keyword evidence="4 8" id="KW-1133">Transmembrane helix</keyword>
<dbReference type="GO" id="GO:0008049">
    <property type="term" value="P:male courtship behavior"/>
    <property type="evidence" value="ECO:0007669"/>
    <property type="project" value="TreeGrafter"/>
</dbReference>
<dbReference type="GO" id="GO:0007165">
    <property type="term" value="P:signal transduction"/>
    <property type="evidence" value="ECO:0007669"/>
    <property type="project" value="UniProtKB-KW"/>
</dbReference>
<dbReference type="GO" id="GO:0007635">
    <property type="term" value="P:chemosensory behavior"/>
    <property type="evidence" value="ECO:0007669"/>
    <property type="project" value="TreeGrafter"/>
</dbReference>
<evidence type="ECO:0000256" key="2">
    <source>
        <dbReference type="ARBA" id="ARBA00022475"/>
    </source>
</evidence>
<evidence type="ECO:0000313" key="10">
    <source>
        <dbReference type="Proteomes" id="UP001162156"/>
    </source>
</evidence>
<sequence length="118" mass="13235">MILNAANYFLQVKLSTEAKVVNIIYVSIYLAFTTSIVMSCDGIEKSGRNVTKTCYRLQRGMSRCVLRKELLALAQFTKTLNPKFTAAGFYTINQKVLAAIFSAVTTYLIIVIQFNMTT</sequence>
<evidence type="ECO:0000256" key="3">
    <source>
        <dbReference type="ARBA" id="ARBA00022692"/>
    </source>
</evidence>
<evidence type="ECO:0000256" key="8">
    <source>
        <dbReference type="SAM" id="Phobius"/>
    </source>
</evidence>
<dbReference type="GO" id="GO:0050909">
    <property type="term" value="P:sensory perception of taste"/>
    <property type="evidence" value="ECO:0007669"/>
    <property type="project" value="InterPro"/>
</dbReference>
<feature type="transmembrane region" description="Helical" evidence="8">
    <location>
        <begin position="20"/>
        <end position="38"/>
    </location>
</feature>
<name>A0AAV8WIH7_9CUCU</name>
<evidence type="ECO:0000256" key="4">
    <source>
        <dbReference type="ARBA" id="ARBA00022989"/>
    </source>
</evidence>
<accession>A0AAV8WIH7</accession>
<gene>
    <name evidence="9" type="ORF">NQ314_021286</name>
</gene>
<dbReference type="PANTHER" id="PTHR21143">
    <property type="entry name" value="INVERTEBRATE GUSTATORY RECEPTOR"/>
    <property type="match status" value="1"/>
</dbReference>
<evidence type="ECO:0000313" key="9">
    <source>
        <dbReference type="EMBL" id="KAJ8926357.1"/>
    </source>
</evidence>
<keyword evidence="2" id="KW-1003">Cell membrane</keyword>
<keyword evidence="6" id="KW-0675">Receptor</keyword>
<dbReference type="GO" id="GO:0030424">
    <property type="term" value="C:axon"/>
    <property type="evidence" value="ECO:0007669"/>
    <property type="project" value="TreeGrafter"/>
</dbReference>
<keyword evidence="3 8" id="KW-0812">Transmembrane</keyword>
<dbReference type="GO" id="GO:0043025">
    <property type="term" value="C:neuronal cell body"/>
    <property type="evidence" value="ECO:0007669"/>
    <property type="project" value="TreeGrafter"/>
</dbReference>
<dbReference type="GO" id="GO:0005886">
    <property type="term" value="C:plasma membrane"/>
    <property type="evidence" value="ECO:0007669"/>
    <property type="project" value="UniProtKB-SubCell"/>
</dbReference>
<dbReference type="GO" id="GO:0030425">
    <property type="term" value="C:dendrite"/>
    <property type="evidence" value="ECO:0007669"/>
    <property type="project" value="TreeGrafter"/>
</dbReference>
<reference evidence="9" key="1">
    <citation type="journal article" date="2023" name="Insect Mol. Biol.">
        <title>Genome sequencing provides insights into the evolution of gene families encoding plant cell wall-degrading enzymes in longhorned beetles.</title>
        <authorList>
            <person name="Shin N.R."/>
            <person name="Okamura Y."/>
            <person name="Kirsch R."/>
            <person name="Pauchet Y."/>
        </authorList>
    </citation>
    <scope>NUCLEOTIDE SEQUENCE</scope>
    <source>
        <strain evidence="9">RBIC_L_NR</strain>
    </source>
</reference>
<comment type="subcellular location">
    <subcellularLocation>
        <location evidence="1">Cell membrane</location>
        <topology evidence="1">Multi-pass membrane protein</topology>
    </subcellularLocation>
</comment>
<keyword evidence="7" id="KW-0807">Transducer</keyword>
<feature type="transmembrane region" description="Helical" evidence="8">
    <location>
        <begin position="96"/>
        <end position="116"/>
    </location>
</feature>
<evidence type="ECO:0000256" key="7">
    <source>
        <dbReference type="ARBA" id="ARBA00023224"/>
    </source>
</evidence>
<comment type="caution">
    <text evidence="9">The sequence shown here is derived from an EMBL/GenBank/DDBJ whole genome shotgun (WGS) entry which is preliminary data.</text>
</comment>
<keyword evidence="10" id="KW-1185">Reference proteome</keyword>
<evidence type="ECO:0000256" key="6">
    <source>
        <dbReference type="ARBA" id="ARBA00023170"/>
    </source>
</evidence>